<evidence type="ECO:0000313" key="1">
    <source>
        <dbReference type="EMBL" id="CAF1513418.1"/>
    </source>
</evidence>
<reference evidence="2" key="1">
    <citation type="submission" date="2021-02" db="EMBL/GenBank/DDBJ databases">
        <authorList>
            <person name="Nowell W R."/>
        </authorList>
    </citation>
    <scope>NUCLEOTIDE SEQUENCE</scope>
</reference>
<evidence type="ECO:0000313" key="3">
    <source>
        <dbReference type="Proteomes" id="UP000663870"/>
    </source>
</evidence>
<name>A0A816F8V8_9BILA</name>
<evidence type="ECO:0000313" key="2">
    <source>
        <dbReference type="EMBL" id="CAF1659342.1"/>
    </source>
</evidence>
<dbReference type="AlphaFoldDB" id="A0A816F8V8"/>
<dbReference type="Proteomes" id="UP000663870">
    <property type="component" value="Unassembled WGS sequence"/>
</dbReference>
<dbReference type="EMBL" id="CAJNOH010010482">
    <property type="protein sequence ID" value="CAF1513418.1"/>
    <property type="molecule type" value="Genomic_DNA"/>
</dbReference>
<dbReference type="Proteomes" id="UP000663854">
    <property type="component" value="Unassembled WGS sequence"/>
</dbReference>
<dbReference type="EMBL" id="CAJNOL010012308">
    <property type="protein sequence ID" value="CAF1659342.1"/>
    <property type="molecule type" value="Genomic_DNA"/>
</dbReference>
<gene>
    <name evidence="2" type="ORF">JXQ802_LOCUS55804</name>
    <name evidence="1" type="ORF">PYM288_LOCUS39261</name>
</gene>
<organism evidence="2 3">
    <name type="scientific">Rotaria sordida</name>
    <dbReference type="NCBI Taxonomy" id="392033"/>
    <lineage>
        <taxon>Eukaryota</taxon>
        <taxon>Metazoa</taxon>
        <taxon>Spiralia</taxon>
        <taxon>Gnathifera</taxon>
        <taxon>Rotifera</taxon>
        <taxon>Eurotatoria</taxon>
        <taxon>Bdelloidea</taxon>
        <taxon>Philodinida</taxon>
        <taxon>Philodinidae</taxon>
        <taxon>Rotaria</taxon>
    </lineage>
</organism>
<accession>A0A816F8V8</accession>
<feature type="non-terminal residue" evidence="2">
    <location>
        <position position="1"/>
    </location>
</feature>
<proteinExistence type="predicted"/>
<comment type="caution">
    <text evidence="2">The sequence shown here is derived from an EMBL/GenBank/DDBJ whole genome shotgun (WGS) entry which is preliminary data.</text>
</comment>
<keyword evidence="3" id="KW-1185">Reference proteome</keyword>
<sequence length="69" mass="8553">MSLTEKKRRDLLTAPEWTIYEARRLAMGQLICKFSEPYLHAWIDEQSPESNWLSYWYKRRRFIPWFIKA</sequence>
<protein>
    <submittedName>
        <fullName evidence="2">Uncharacterized protein</fullName>
    </submittedName>
</protein>